<accession>A0A8H5BQI7</accession>
<dbReference type="PANTHER" id="PTHR10039">
    <property type="entry name" value="AMELOGENIN"/>
    <property type="match status" value="1"/>
</dbReference>
<dbReference type="AlphaFoldDB" id="A0A8H5BQI7"/>
<organism evidence="3 4">
    <name type="scientific">Psilocybe cf. subviscida</name>
    <dbReference type="NCBI Taxonomy" id="2480587"/>
    <lineage>
        <taxon>Eukaryota</taxon>
        <taxon>Fungi</taxon>
        <taxon>Dikarya</taxon>
        <taxon>Basidiomycota</taxon>
        <taxon>Agaricomycotina</taxon>
        <taxon>Agaricomycetes</taxon>
        <taxon>Agaricomycetidae</taxon>
        <taxon>Agaricales</taxon>
        <taxon>Agaricineae</taxon>
        <taxon>Strophariaceae</taxon>
        <taxon>Psilocybe</taxon>
    </lineage>
</organism>
<evidence type="ECO:0000256" key="1">
    <source>
        <dbReference type="ARBA" id="ARBA00022737"/>
    </source>
</evidence>
<dbReference type="PROSITE" id="PS50837">
    <property type="entry name" value="NACHT"/>
    <property type="match status" value="1"/>
</dbReference>
<dbReference type="InterPro" id="IPR027417">
    <property type="entry name" value="P-loop_NTPase"/>
</dbReference>
<keyword evidence="1" id="KW-0677">Repeat</keyword>
<reference evidence="3 4" key="1">
    <citation type="journal article" date="2020" name="ISME J.">
        <title>Uncovering the hidden diversity of litter-decomposition mechanisms in mushroom-forming fungi.</title>
        <authorList>
            <person name="Floudas D."/>
            <person name="Bentzer J."/>
            <person name="Ahren D."/>
            <person name="Johansson T."/>
            <person name="Persson P."/>
            <person name="Tunlid A."/>
        </authorList>
    </citation>
    <scope>NUCLEOTIDE SEQUENCE [LARGE SCALE GENOMIC DNA]</scope>
    <source>
        <strain evidence="3 4">CBS 101986</strain>
    </source>
</reference>
<dbReference type="OrthoDB" id="206617at2759"/>
<feature type="domain" description="NACHT" evidence="2">
    <location>
        <begin position="97"/>
        <end position="269"/>
    </location>
</feature>
<evidence type="ECO:0000259" key="2">
    <source>
        <dbReference type="PROSITE" id="PS50837"/>
    </source>
</evidence>
<dbReference type="InterPro" id="IPR056884">
    <property type="entry name" value="NPHP3-like_N"/>
</dbReference>
<dbReference type="Pfam" id="PF24883">
    <property type="entry name" value="NPHP3_N"/>
    <property type="match status" value="1"/>
</dbReference>
<dbReference type="Gene3D" id="3.40.50.300">
    <property type="entry name" value="P-loop containing nucleotide triphosphate hydrolases"/>
    <property type="match status" value="1"/>
</dbReference>
<proteinExistence type="predicted"/>
<evidence type="ECO:0000313" key="3">
    <source>
        <dbReference type="EMBL" id="KAF5327525.1"/>
    </source>
</evidence>
<gene>
    <name evidence="3" type="ORF">D9619_004408</name>
</gene>
<sequence>MKQQAPPSPAGNILQSASNVAITGGSFVAGSQYNVTTTVNDEPNKRLELLYGQVAPNAILNAGGRADEVKCFPGTREEVLAKIEAWIDAKELNHERRIFWLSGPAGAGKSAIVQTLAERCMARGVPMVNFFFFRADVTRNHARPIVATLLYQLFNSHPTLKPLVGTVLAEKPLVLNQALADQFEYLIKDPVHSLIKLSALCDQFEHSINNPVRTIIHPPVHQWPMVILIDGLDECDSARKHDQQILLRVLHRLVSYENSPFIVLVASRPEPHLTMTFNEVGSCAESIFLNKDYRPSDDIRLFVVAELARIKKTHHLGRALAAYWPSEDSINSIVDKSSGQFIYAATVLRFIANSSTSPAHSLDKVLGLRPVTKSNPFTQLDAIYTYILSQVEDWEATRDLLGAHLLIQEIGTAIGLNRALRPLGHEADDLPSYVSDLVAIVRFNHERSQLEFYHASLSDFLCDSTRSGVYHIDLTAFTERAAVAHIKGIRDKTSLLVSLLIVWRVRQITPSINEALTSYPPEFRLRSNFSTLEVSSFIINPFLKHLHHLYFLEDNQLYQLALRNWFTWFRNIGAVFHDRDLKDVELADMIWQEITASQVNTVIIETDSRA</sequence>
<evidence type="ECO:0000313" key="4">
    <source>
        <dbReference type="Proteomes" id="UP000567179"/>
    </source>
</evidence>
<protein>
    <recommendedName>
        <fullName evidence="2">NACHT domain-containing protein</fullName>
    </recommendedName>
</protein>
<name>A0A8H5BQI7_9AGAR</name>
<dbReference type="PANTHER" id="PTHR10039:SF14">
    <property type="entry name" value="NACHT DOMAIN-CONTAINING PROTEIN"/>
    <property type="match status" value="1"/>
</dbReference>
<dbReference type="Proteomes" id="UP000567179">
    <property type="component" value="Unassembled WGS sequence"/>
</dbReference>
<dbReference type="SUPFAM" id="SSF52540">
    <property type="entry name" value="P-loop containing nucleoside triphosphate hydrolases"/>
    <property type="match status" value="1"/>
</dbReference>
<dbReference type="InterPro" id="IPR007111">
    <property type="entry name" value="NACHT_NTPase"/>
</dbReference>
<dbReference type="EMBL" id="JAACJJ010000014">
    <property type="protein sequence ID" value="KAF5327525.1"/>
    <property type="molecule type" value="Genomic_DNA"/>
</dbReference>
<keyword evidence="4" id="KW-1185">Reference proteome</keyword>
<comment type="caution">
    <text evidence="3">The sequence shown here is derived from an EMBL/GenBank/DDBJ whole genome shotgun (WGS) entry which is preliminary data.</text>
</comment>